<sequence>MKQHTGDEIRTIMAEMPPAAIEALQTPHRDHQITEREARWWGYLMFARTGAYEGEAFTVSVMGTGGTWTQRFLDYVLADRASDARWGLKRKAWPESGFEKVA</sequence>
<dbReference type="RefSeq" id="WP_111514938.1">
    <property type="nucleotide sequence ID" value="NZ_QFYR01000002.1"/>
</dbReference>
<dbReference type="Proteomes" id="UP000249725">
    <property type="component" value="Unassembled WGS sequence"/>
</dbReference>
<comment type="caution">
    <text evidence="1">The sequence shown here is derived from an EMBL/GenBank/DDBJ whole genome shotgun (WGS) entry which is preliminary data.</text>
</comment>
<protein>
    <submittedName>
        <fullName evidence="1">Uncharacterized protein</fullName>
    </submittedName>
</protein>
<dbReference type="AlphaFoldDB" id="A0A328ACW1"/>
<proteinExistence type="predicted"/>
<organism evidence="1 2">
    <name type="scientific">Phenylobacterium deserti</name>
    <dbReference type="NCBI Taxonomy" id="1914756"/>
    <lineage>
        <taxon>Bacteria</taxon>
        <taxon>Pseudomonadati</taxon>
        <taxon>Pseudomonadota</taxon>
        <taxon>Alphaproteobacteria</taxon>
        <taxon>Caulobacterales</taxon>
        <taxon>Caulobacteraceae</taxon>
        <taxon>Phenylobacterium</taxon>
    </lineage>
</organism>
<dbReference type="EMBL" id="QFYR01000002">
    <property type="protein sequence ID" value="RAK52653.1"/>
    <property type="molecule type" value="Genomic_DNA"/>
</dbReference>
<evidence type="ECO:0000313" key="1">
    <source>
        <dbReference type="EMBL" id="RAK52653.1"/>
    </source>
</evidence>
<gene>
    <name evidence="1" type="ORF">DJ018_10660</name>
</gene>
<reference evidence="2" key="1">
    <citation type="submission" date="2018-05" db="EMBL/GenBank/DDBJ databases">
        <authorList>
            <person name="Li X."/>
        </authorList>
    </citation>
    <scope>NUCLEOTIDE SEQUENCE [LARGE SCALE GENOMIC DNA]</scope>
    <source>
        <strain evidence="2">YIM 73061</strain>
    </source>
</reference>
<evidence type="ECO:0000313" key="2">
    <source>
        <dbReference type="Proteomes" id="UP000249725"/>
    </source>
</evidence>
<name>A0A328ACW1_9CAUL</name>
<accession>A0A328ACW1</accession>
<keyword evidence="2" id="KW-1185">Reference proteome</keyword>